<reference evidence="1 2" key="1">
    <citation type="journal article" date="2015" name="Genome Announc.">
        <title>Expanding the biotechnology potential of lactobacilli through comparative genomics of 213 strains and associated genera.</title>
        <authorList>
            <person name="Sun Z."/>
            <person name="Harris H.M."/>
            <person name="McCann A."/>
            <person name="Guo C."/>
            <person name="Argimon S."/>
            <person name="Zhang W."/>
            <person name="Yang X."/>
            <person name="Jeffery I.B."/>
            <person name="Cooney J.C."/>
            <person name="Kagawa T.F."/>
            <person name="Liu W."/>
            <person name="Song Y."/>
            <person name="Salvetti E."/>
            <person name="Wrobel A."/>
            <person name="Rasinkangas P."/>
            <person name="Parkhill J."/>
            <person name="Rea M.C."/>
            <person name="O'Sullivan O."/>
            <person name="Ritari J."/>
            <person name="Douillard F.P."/>
            <person name="Paul Ross R."/>
            <person name="Yang R."/>
            <person name="Briner A.E."/>
            <person name="Felis G.E."/>
            <person name="de Vos W.M."/>
            <person name="Barrangou R."/>
            <person name="Klaenhammer T.R."/>
            <person name="Caufield P.W."/>
            <person name="Cui Y."/>
            <person name="Zhang H."/>
            <person name="O'Toole P.W."/>
        </authorList>
    </citation>
    <scope>NUCLEOTIDE SEQUENCE [LARGE SCALE GENOMIC DNA]</scope>
    <source>
        <strain evidence="1 2">DSM 16230</strain>
    </source>
</reference>
<sequence length="120" mass="13855">MKLLRNQKIEFEQQQLKTYQEFFEATGCLGWAPLLWQKLSLPKYLKNAAAYLLEEEVSLDSAKLVSNAALALELTLLNEHKTQHGKYIPTLELKIRQQEQLIGTVKLKLLTEESWNAARI</sequence>
<accession>A0A0R1V2L5</accession>
<gene>
    <name evidence="1" type="ORF">FD50_GL001909</name>
</gene>
<dbReference type="AlphaFoldDB" id="A0A0R1V2L5"/>
<dbReference type="GeneID" id="98309136"/>
<protein>
    <submittedName>
        <fullName evidence="1">Uncharacterized protein</fullName>
    </submittedName>
</protein>
<dbReference type="STRING" id="1423801.FD50_GL001909"/>
<evidence type="ECO:0000313" key="1">
    <source>
        <dbReference type="EMBL" id="KRL96965.1"/>
    </source>
</evidence>
<comment type="caution">
    <text evidence="1">The sequence shown here is derived from an EMBL/GenBank/DDBJ whole genome shotgun (WGS) entry which is preliminary data.</text>
</comment>
<dbReference type="PATRIC" id="fig|1423801.4.peg.1950"/>
<organism evidence="1 2">
    <name type="scientific">Liquorilactobacillus satsumensis DSM 16230 = JCM 12392</name>
    <dbReference type="NCBI Taxonomy" id="1423801"/>
    <lineage>
        <taxon>Bacteria</taxon>
        <taxon>Bacillati</taxon>
        <taxon>Bacillota</taxon>
        <taxon>Bacilli</taxon>
        <taxon>Lactobacillales</taxon>
        <taxon>Lactobacillaceae</taxon>
        <taxon>Liquorilactobacillus</taxon>
    </lineage>
</organism>
<evidence type="ECO:0000313" key="2">
    <source>
        <dbReference type="Proteomes" id="UP000051166"/>
    </source>
</evidence>
<dbReference type="EMBL" id="AZFQ01000054">
    <property type="protein sequence ID" value="KRL96965.1"/>
    <property type="molecule type" value="Genomic_DNA"/>
</dbReference>
<proteinExistence type="predicted"/>
<dbReference type="RefSeq" id="WP_054755777.1">
    <property type="nucleotide sequence ID" value="NZ_AZFQ01000054.1"/>
</dbReference>
<name>A0A0R1V2L5_9LACO</name>
<dbReference type="Proteomes" id="UP000051166">
    <property type="component" value="Unassembled WGS sequence"/>
</dbReference>
<keyword evidence="2" id="KW-1185">Reference proteome</keyword>